<dbReference type="GO" id="GO:0005634">
    <property type="term" value="C:nucleus"/>
    <property type="evidence" value="ECO:0007669"/>
    <property type="project" value="TreeGrafter"/>
</dbReference>
<dbReference type="AlphaFoldDB" id="A0A1I8FAZ4"/>
<reference evidence="4" key="1">
    <citation type="submission" date="2016-11" db="UniProtKB">
        <authorList>
            <consortium name="WormBaseParasite"/>
        </authorList>
    </citation>
    <scope>IDENTIFICATION</scope>
</reference>
<dbReference type="GO" id="GO:0000159">
    <property type="term" value="C:protein phosphatase type 2A complex"/>
    <property type="evidence" value="ECO:0007669"/>
    <property type="project" value="InterPro"/>
</dbReference>
<organism evidence="3 4">
    <name type="scientific">Macrostomum lignano</name>
    <dbReference type="NCBI Taxonomy" id="282301"/>
    <lineage>
        <taxon>Eukaryota</taxon>
        <taxon>Metazoa</taxon>
        <taxon>Spiralia</taxon>
        <taxon>Lophotrochozoa</taxon>
        <taxon>Platyhelminthes</taxon>
        <taxon>Rhabditophora</taxon>
        <taxon>Macrostomorpha</taxon>
        <taxon>Macrostomida</taxon>
        <taxon>Macrostomidae</taxon>
        <taxon>Macrostomum</taxon>
    </lineage>
</organism>
<protein>
    <submittedName>
        <fullName evidence="4">Serine/threonine protein phosphatase 2A regulatory subunit</fullName>
    </submittedName>
</protein>
<accession>A0A1I8FAZ4</accession>
<dbReference type="GO" id="GO:0072542">
    <property type="term" value="F:protein phosphatase activator activity"/>
    <property type="evidence" value="ECO:0007669"/>
    <property type="project" value="TreeGrafter"/>
</dbReference>
<dbReference type="InterPro" id="IPR002554">
    <property type="entry name" value="PP2A_B56"/>
</dbReference>
<dbReference type="InterPro" id="IPR011989">
    <property type="entry name" value="ARM-like"/>
</dbReference>
<proteinExistence type="inferred from homology"/>
<evidence type="ECO:0000313" key="3">
    <source>
        <dbReference type="Proteomes" id="UP000095280"/>
    </source>
</evidence>
<evidence type="ECO:0000256" key="2">
    <source>
        <dbReference type="SAM" id="MobiDB-lite"/>
    </source>
</evidence>
<dbReference type="SUPFAM" id="SSF48371">
    <property type="entry name" value="ARM repeat"/>
    <property type="match status" value="1"/>
</dbReference>
<evidence type="ECO:0000313" key="4">
    <source>
        <dbReference type="WBParaSite" id="maker-unitig_27592-snap-gene-0.2-mRNA-1"/>
    </source>
</evidence>
<dbReference type="Pfam" id="PF01603">
    <property type="entry name" value="B56"/>
    <property type="match status" value="1"/>
</dbReference>
<dbReference type="GO" id="GO:0005829">
    <property type="term" value="C:cytosol"/>
    <property type="evidence" value="ECO:0007669"/>
    <property type="project" value="TreeGrafter"/>
</dbReference>
<dbReference type="PANTHER" id="PTHR10257:SF3">
    <property type="entry name" value="SERINE_THREONINE-PROTEIN PHOSPHATASE 2A 56 KDA REGULATORY SUBUNIT GAMMA ISOFORM"/>
    <property type="match status" value="1"/>
</dbReference>
<comment type="similarity">
    <text evidence="1">Belongs to the phosphatase 2A regulatory subunit B56 family.</text>
</comment>
<dbReference type="PANTHER" id="PTHR10257">
    <property type="entry name" value="SERINE/THREONINE PROTEIN PHOSPHATASE 2A PP2A REGULATORY SUBUNIT B"/>
    <property type="match status" value="1"/>
</dbReference>
<dbReference type="InterPro" id="IPR016024">
    <property type="entry name" value="ARM-type_fold"/>
</dbReference>
<keyword evidence="3" id="KW-1185">Reference proteome</keyword>
<dbReference type="GO" id="GO:0007165">
    <property type="term" value="P:signal transduction"/>
    <property type="evidence" value="ECO:0007669"/>
    <property type="project" value="InterPro"/>
</dbReference>
<dbReference type="WBParaSite" id="maker-unitig_27592-snap-gene-0.2-mRNA-1">
    <property type="protein sequence ID" value="maker-unitig_27592-snap-gene-0.2-mRNA-1"/>
    <property type="gene ID" value="maker-unitig_27592-snap-gene-0.2"/>
</dbReference>
<feature type="compositionally biased region" description="Basic and acidic residues" evidence="2">
    <location>
        <begin position="428"/>
        <end position="448"/>
    </location>
</feature>
<dbReference type="Proteomes" id="UP000095280">
    <property type="component" value="Unplaced"/>
</dbReference>
<evidence type="ECO:0000256" key="1">
    <source>
        <dbReference type="ARBA" id="ARBA00009745"/>
    </source>
</evidence>
<name>A0A1I8FAZ4_9PLAT</name>
<feature type="region of interest" description="Disordered" evidence="2">
    <location>
        <begin position="410"/>
        <end position="448"/>
    </location>
</feature>
<sequence length="448" mass="51410">MMQKLRQQCCVGSHCRTFEPKEVKRQALQEAAFDHVITSRGAITEPVLRRWPRVHASPPMCSARCRRRRIPSFDPEETSRPCDAAWPPPAPGVTSSSCAFLESPWTFRPCCAKRCIERIKPSFDEMLNNIFYRFIYETERHNGIAELLEILGSIINGFALPLKEEHKVFLLRVLLPLHKAKTLSTYHPQLAYCVVQFLEKDHSLAQPGLLRFWPKVHSPKEVMFLTELEEILDVVDPVEFRKVAGPLLRQLARCVSSPHFQVAERALYYWNNEYVLSLMSDNASWPCRSCSRHCTEPSSTGTRQFTLWFTMRSSCSWRWIRSCSTSARSAIRRERQREREALVKREQLWQQLAAQAMDNPLYPVFCRQTVPKEQRGRAIVELTSRLPPVSQPLNEDEEEDVQSGLTALEREALAEANASGSTGSAGGVRRDKPLLRRKSELNKSKASK</sequence>
<dbReference type="Gene3D" id="1.25.10.10">
    <property type="entry name" value="Leucine-rich Repeat Variant"/>
    <property type="match status" value="2"/>
</dbReference>